<dbReference type="Gene3D" id="3.90.190.10">
    <property type="entry name" value="Protein tyrosine phosphatase superfamily"/>
    <property type="match status" value="1"/>
</dbReference>
<dbReference type="Proteomes" id="UP000020077">
    <property type="component" value="Unassembled WGS sequence"/>
</dbReference>
<dbReference type="Pfam" id="PF22785">
    <property type="entry name" value="Tc-R-P"/>
    <property type="match status" value="1"/>
</dbReference>
<evidence type="ECO:0000313" key="5">
    <source>
        <dbReference type="Proteomes" id="UP000020077"/>
    </source>
</evidence>
<accession>A0A080M0R2</accession>
<organism evidence="4 5">
    <name type="scientific">Candidatus Accumulibacter phosphatis</name>
    <dbReference type="NCBI Taxonomy" id="327160"/>
    <lineage>
        <taxon>Bacteria</taxon>
        <taxon>Pseudomonadati</taxon>
        <taxon>Pseudomonadota</taxon>
        <taxon>Betaproteobacteria</taxon>
        <taxon>Candidatus Accumulibacter</taxon>
    </lineage>
</organism>
<gene>
    <name evidence="4" type="ORF">AW09_004068</name>
</gene>
<dbReference type="InterPro" id="IPR029021">
    <property type="entry name" value="Prot-tyrosine_phosphatase-like"/>
</dbReference>
<dbReference type="InterPro" id="IPR000387">
    <property type="entry name" value="Tyr_Pase_dom"/>
</dbReference>
<evidence type="ECO:0000259" key="3">
    <source>
        <dbReference type="PROSITE" id="PS50206"/>
    </source>
</evidence>
<comment type="caution">
    <text evidence="4">The sequence shown here is derived from an EMBL/GenBank/DDBJ whole genome shotgun (WGS) entry which is preliminary data.</text>
</comment>
<dbReference type="GO" id="GO:0004725">
    <property type="term" value="F:protein tyrosine phosphatase activity"/>
    <property type="evidence" value="ECO:0007669"/>
    <property type="project" value="UniProtKB-EC"/>
</dbReference>
<dbReference type="EMBL" id="JDVG02000641">
    <property type="protein sequence ID" value="KFB70814.1"/>
    <property type="molecule type" value="Genomic_DNA"/>
</dbReference>
<dbReference type="PROSITE" id="PS00383">
    <property type="entry name" value="TYR_PHOSPHATASE_1"/>
    <property type="match status" value="1"/>
</dbReference>
<dbReference type="EC" id="3.1.3.48" evidence="1"/>
<name>A0A080M0R2_9PROT</name>
<dbReference type="InterPro" id="IPR001763">
    <property type="entry name" value="Rhodanese-like_dom"/>
</dbReference>
<dbReference type="PROSITE" id="PS50056">
    <property type="entry name" value="TYR_PHOSPHATASE_2"/>
    <property type="match status" value="1"/>
</dbReference>
<dbReference type="SUPFAM" id="SSF52799">
    <property type="entry name" value="(Phosphotyrosine protein) phosphatases II"/>
    <property type="match status" value="1"/>
</dbReference>
<dbReference type="InterPro" id="IPR016130">
    <property type="entry name" value="Tyr_Pase_AS"/>
</dbReference>
<dbReference type="AlphaFoldDB" id="A0A080M0R2"/>
<evidence type="ECO:0000256" key="1">
    <source>
        <dbReference type="ARBA" id="ARBA00013064"/>
    </source>
</evidence>
<protein>
    <recommendedName>
        <fullName evidence="1">protein-tyrosine-phosphatase</fullName>
        <ecNumber evidence="1">3.1.3.48</ecNumber>
    </recommendedName>
</protein>
<reference evidence="4 5" key="1">
    <citation type="submission" date="2014-02" db="EMBL/GenBank/DDBJ databases">
        <title>Expanding our view of genomic diversity in Candidatus Accumulibacter clades.</title>
        <authorList>
            <person name="Skennerton C.T."/>
            <person name="Barr J.J."/>
            <person name="Slater F.R."/>
            <person name="Bond P.L."/>
            <person name="Tyson G.W."/>
        </authorList>
    </citation>
    <scope>NUCLEOTIDE SEQUENCE [LARGE SCALE GENOMIC DNA]</scope>
    <source>
        <strain evidence="5">BA-91</strain>
    </source>
</reference>
<dbReference type="PROSITE" id="PS50206">
    <property type="entry name" value="RHODANESE_3"/>
    <property type="match status" value="1"/>
</dbReference>
<feature type="domain" description="Rhodanese" evidence="3">
    <location>
        <begin position="90"/>
        <end position="172"/>
    </location>
</feature>
<sequence length="179" mass="18926">MTNHTINAHPHDFLPLNSQGAGLILTPCPGSKGVEPGTALVQLKAAGADAVITLMPDAEMASNAVSNLADLCSRIGLQWFHLPIEDEHAPEEEFAVAWSALRPAVHQLLDTDKRVVIHCKGGSGRTGLMAAQILVERGWSVDEATAVVKGMRPNALSLGVHQDYLARLPACLPGDSDAV</sequence>
<proteinExistence type="predicted"/>
<feature type="domain" description="Tyrosine specific protein phosphatases" evidence="2">
    <location>
        <begin position="92"/>
        <end position="156"/>
    </location>
</feature>
<evidence type="ECO:0000313" key="4">
    <source>
        <dbReference type="EMBL" id="KFB70814.1"/>
    </source>
</evidence>
<evidence type="ECO:0000259" key="2">
    <source>
        <dbReference type="PROSITE" id="PS50056"/>
    </source>
</evidence>